<dbReference type="InterPro" id="IPR015300">
    <property type="entry name" value="DNA-bd_pseudobarrel_sf"/>
</dbReference>
<dbReference type="EMBL" id="AWUE01023142">
    <property type="protein sequence ID" value="OMO54849.1"/>
    <property type="molecule type" value="Genomic_DNA"/>
</dbReference>
<evidence type="ECO:0000256" key="5">
    <source>
        <dbReference type="ARBA" id="ARBA00023242"/>
    </source>
</evidence>
<sequence length="182" mass="20265">MARQRRFAPHHRNHHHHNNQQSQHQNHSVDPPQHPRLVNDNCVTAAAAQANTGNWVYWDWPAVAAGGVASNPPLLPGDVAMVHHPVDRPAMQVQTYQRQVATDRRQGWKPEKNLRFLLQKVLKQSDVGNLGRIVLPKLIRGVKVRQSGPKSETKRAAKSHKNQHANSPAAANGSSASPTHKQ</sequence>
<keyword evidence="4" id="KW-0804">Transcription</keyword>
<dbReference type="GO" id="GO:0003700">
    <property type="term" value="F:DNA-binding transcription factor activity"/>
    <property type="evidence" value="ECO:0007669"/>
    <property type="project" value="InterPro"/>
</dbReference>
<dbReference type="PANTHER" id="PTHR31140:SF81">
    <property type="entry name" value="B3 DOMAIN-CONTAINING TRANSCRIPTION FACTOR ABI3"/>
    <property type="match status" value="1"/>
</dbReference>
<dbReference type="Proteomes" id="UP000187203">
    <property type="component" value="Unassembled WGS sequence"/>
</dbReference>
<dbReference type="InterPro" id="IPR044800">
    <property type="entry name" value="LEC2-like"/>
</dbReference>
<accession>A0A1R3G9S9</accession>
<dbReference type="AlphaFoldDB" id="A0A1R3G9S9"/>
<proteinExistence type="predicted"/>
<keyword evidence="2" id="KW-0805">Transcription regulation</keyword>
<evidence type="ECO:0000256" key="4">
    <source>
        <dbReference type="ARBA" id="ARBA00023163"/>
    </source>
</evidence>
<evidence type="ECO:0000256" key="2">
    <source>
        <dbReference type="ARBA" id="ARBA00023015"/>
    </source>
</evidence>
<dbReference type="PANTHER" id="PTHR31140">
    <property type="entry name" value="B3 DOMAIN-CONTAINING TRANSCRIPTION FACTOR ABI3"/>
    <property type="match status" value="1"/>
</dbReference>
<dbReference type="STRING" id="93759.A0A1R3G9S9"/>
<feature type="compositionally biased region" description="Low complexity" evidence="6">
    <location>
        <begin position="19"/>
        <end position="28"/>
    </location>
</feature>
<feature type="compositionally biased region" description="Low complexity" evidence="6">
    <location>
        <begin position="165"/>
        <end position="182"/>
    </location>
</feature>
<feature type="compositionally biased region" description="Basic residues" evidence="6">
    <location>
        <begin position="1"/>
        <end position="18"/>
    </location>
</feature>
<dbReference type="GO" id="GO:0003677">
    <property type="term" value="F:DNA binding"/>
    <property type="evidence" value="ECO:0007669"/>
    <property type="project" value="UniProtKB-KW"/>
</dbReference>
<dbReference type="OrthoDB" id="757982at2759"/>
<name>A0A1R3G9S9_9ROSI</name>
<gene>
    <name evidence="7" type="ORF">COLO4_36332</name>
</gene>
<dbReference type="GO" id="GO:0005634">
    <property type="term" value="C:nucleus"/>
    <property type="evidence" value="ECO:0007669"/>
    <property type="project" value="UniProtKB-SubCell"/>
</dbReference>
<comment type="caution">
    <text evidence="7">The sequence shown here is derived from an EMBL/GenBank/DDBJ whole genome shotgun (WGS) entry which is preliminary data.</text>
</comment>
<protein>
    <submittedName>
        <fullName evidence="7">Uncharacterized protein</fullName>
    </submittedName>
</protein>
<comment type="subcellular location">
    <subcellularLocation>
        <location evidence="1">Nucleus</location>
    </subcellularLocation>
</comment>
<evidence type="ECO:0000313" key="8">
    <source>
        <dbReference type="Proteomes" id="UP000187203"/>
    </source>
</evidence>
<feature type="region of interest" description="Disordered" evidence="6">
    <location>
        <begin position="143"/>
        <end position="182"/>
    </location>
</feature>
<evidence type="ECO:0000256" key="3">
    <source>
        <dbReference type="ARBA" id="ARBA00023125"/>
    </source>
</evidence>
<keyword evidence="5" id="KW-0539">Nucleus</keyword>
<feature type="region of interest" description="Disordered" evidence="6">
    <location>
        <begin position="1"/>
        <end position="38"/>
    </location>
</feature>
<keyword evidence="8" id="KW-1185">Reference proteome</keyword>
<evidence type="ECO:0000256" key="6">
    <source>
        <dbReference type="SAM" id="MobiDB-lite"/>
    </source>
</evidence>
<keyword evidence="3" id="KW-0238">DNA-binding</keyword>
<evidence type="ECO:0000313" key="7">
    <source>
        <dbReference type="EMBL" id="OMO54849.1"/>
    </source>
</evidence>
<dbReference type="Gene3D" id="2.40.330.10">
    <property type="entry name" value="DNA-binding pseudobarrel domain"/>
    <property type="match status" value="1"/>
</dbReference>
<evidence type="ECO:0000256" key="1">
    <source>
        <dbReference type="ARBA" id="ARBA00004123"/>
    </source>
</evidence>
<reference evidence="8" key="1">
    <citation type="submission" date="2013-09" db="EMBL/GenBank/DDBJ databases">
        <title>Corchorus olitorius genome sequencing.</title>
        <authorList>
            <person name="Alam M."/>
            <person name="Haque M.S."/>
            <person name="Islam M.S."/>
            <person name="Emdad E.M."/>
            <person name="Islam M.M."/>
            <person name="Ahmed B."/>
            <person name="Halim A."/>
            <person name="Hossen Q.M.M."/>
            <person name="Hossain M.Z."/>
            <person name="Ahmed R."/>
            <person name="Khan M.M."/>
            <person name="Islam R."/>
            <person name="Rashid M.M."/>
            <person name="Khan S.A."/>
            <person name="Rahman M.S."/>
            <person name="Alam M."/>
            <person name="Yahiya A.S."/>
            <person name="Khan M.S."/>
            <person name="Azam M.S."/>
            <person name="Haque T."/>
            <person name="Lashkar M.Z.H."/>
            <person name="Akhand A.I."/>
            <person name="Morshed G."/>
            <person name="Roy S."/>
            <person name="Uddin K.S."/>
            <person name="Rabeya T."/>
            <person name="Hossain A.S."/>
            <person name="Chowdhury A."/>
            <person name="Snigdha A.R."/>
            <person name="Mortoza M.S."/>
            <person name="Matin S.A."/>
            <person name="Hoque S.M.E."/>
            <person name="Islam M.K."/>
            <person name="Roy D.K."/>
            <person name="Haider R."/>
            <person name="Moosa M.M."/>
            <person name="Elias S.M."/>
            <person name="Hasan A.M."/>
            <person name="Jahan S."/>
            <person name="Shafiuddin M."/>
            <person name="Mahmood N."/>
            <person name="Shommy N.S."/>
        </authorList>
    </citation>
    <scope>NUCLEOTIDE SEQUENCE [LARGE SCALE GENOMIC DNA]</scope>
    <source>
        <strain evidence="8">cv. O-4</strain>
    </source>
</reference>
<organism evidence="7 8">
    <name type="scientific">Corchorus olitorius</name>
    <dbReference type="NCBI Taxonomy" id="93759"/>
    <lineage>
        <taxon>Eukaryota</taxon>
        <taxon>Viridiplantae</taxon>
        <taxon>Streptophyta</taxon>
        <taxon>Embryophyta</taxon>
        <taxon>Tracheophyta</taxon>
        <taxon>Spermatophyta</taxon>
        <taxon>Magnoliopsida</taxon>
        <taxon>eudicotyledons</taxon>
        <taxon>Gunneridae</taxon>
        <taxon>Pentapetalae</taxon>
        <taxon>rosids</taxon>
        <taxon>malvids</taxon>
        <taxon>Malvales</taxon>
        <taxon>Malvaceae</taxon>
        <taxon>Grewioideae</taxon>
        <taxon>Apeibeae</taxon>
        <taxon>Corchorus</taxon>
    </lineage>
</organism>